<proteinExistence type="predicted"/>
<evidence type="ECO:0000313" key="2">
    <source>
        <dbReference type="Proteomes" id="UP000887222"/>
    </source>
</evidence>
<protein>
    <submittedName>
        <fullName evidence="1">Nitrate reductase</fullName>
    </submittedName>
</protein>
<sequence>MLEQTLCQWIEADPLRMRALHIAADLDLPDWCIAAGFVRNLAWDKLHGFAQPTPLADIDLVYFDPFQVGPVRDRELEAHLATVDASLPWSVHNQARMHERNGDAPYEDTLDAMRHWVEIETAVGVRLNVRREVEIVSAFGLDSLFAKKLTPNPRRRRLAEFSARLNRKNWLWTWPELQVETAPQSS</sequence>
<dbReference type="EMBL" id="BPMK01000003">
    <property type="protein sequence ID" value="GIZ50813.1"/>
    <property type="molecule type" value="Genomic_DNA"/>
</dbReference>
<organism evidence="1 2">
    <name type="scientific">Noviherbaspirillum aridicola</name>
    <dbReference type="NCBI Taxonomy" id="2849687"/>
    <lineage>
        <taxon>Bacteria</taxon>
        <taxon>Pseudomonadati</taxon>
        <taxon>Pseudomonadota</taxon>
        <taxon>Betaproteobacteria</taxon>
        <taxon>Burkholderiales</taxon>
        <taxon>Oxalobacteraceae</taxon>
        <taxon>Noviherbaspirillum</taxon>
    </lineage>
</organism>
<keyword evidence="2" id="KW-1185">Reference proteome</keyword>
<accession>A0ABQ4Q0W3</accession>
<dbReference type="PANTHER" id="PTHR39166">
    <property type="entry name" value="BLL1166 PROTEIN"/>
    <property type="match status" value="1"/>
</dbReference>
<comment type="caution">
    <text evidence="1">The sequence shown here is derived from an EMBL/GenBank/DDBJ whole genome shotgun (WGS) entry which is preliminary data.</text>
</comment>
<reference evidence="1 2" key="1">
    <citation type="journal article" date="2022" name="Int. J. Syst. Evol. Microbiol.">
        <title>Noviherbaspirillum aridicola sp. nov., isolated from an arid soil in Pakistan.</title>
        <authorList>
            <person name="Khan I.U."/>
            <person name="Saqib M."/>
            <person name="Amin A."/>
            <person name="Hussain F."/>
            <person name="Li L."/>
            <person name="Liu Y.H."/>
            <person name="Fang B.Z."/>
            <person name="Ahmed I."/>
            <person name="Li W.J."/>
        </authorList>
    </citation>
    <scope>NUCLEOTIDE SEQUENCE [LARGE SCALE GENOMIC DNA]</scope>
    <source>
        <strain evidence="1 2">NCCP-691</strain>
    </source>
</reference>
<dbReference type="Proteomes" id="UP000887222">
    <property type="component" value="Unassembled WGS sequence"/>
</dbReference>
<dbReference type="InterPro" id="IPR009267">
    <property type="entry name" value="NTP_transf_6"/>
</dbReference>
<name>A0ABQ4Q0W3_9BURK</name>
<gene>
    <name evidence="1" type="ORF">NCCP691_08270</name>
</gene>
<dbReference type="PANTHER" id="PTHR39166:SF1">
    <property type="entry name" value="BLL1166 PROTEIN"/>
    <property type="match status" value="1"/>
</dbReference>
<evidence type="ECO:0000313" key="1">
    <source>
        <dbReference type="EMBL" id="GIZ50813.1"/>
    </source>
</evidence>
<dbReference type="Pfam" id="PF06042">
    <property type="entry name" value="NTP_transf_6"/>
    <property type="match status" value="1"/>
</dbReference>